<gene>
    <name evidence="4" type="ORF">BKA59DRAFT_454861</name>
</gene>
<evidence type="ECO:0000313" key="4">
    <source>
        <dbReference type="EMBL" id="KAH7245799.1"/>
    </source>
</evidence>
<dbReference type="SUPFAM" id="SSF54506">
    <property type="entry name" value="Diaminopimelate epimerase-like"/>
    <property type="match status" value="1"/>
</dbReference>
<comment type="caution">
    <text evidence="4">The sequence shown here is derived from an EMBL/GenBank/DDBJ whole genome shotgun (WGS) entry which is preliminary data.</text>
</comment>
<dbReference type="EMBL" id="JAGPXF010000004">
    <property type="protein sequence ID" value="KAH7245799.1"/>
    <property type="molecule type" value="Genomic_DNA"/>
</dbReference>
<dbReference type="EC" id="4.2.1.77" evidence="3"/>
<comment type="similarity">
    <text evidence="2">Belongs to the proline racemase family.</text>
</comment>
<keyword evidence="5" id="KW-1185">Reference proteome</keyword>
<dbReference type="Pfam" id="PF05544">
    <property type="entry name" value="Pro_racemase"/>
    <property type="match status" value="1"/>
</dbReference>
<dbReference type="Gene3D" id="3.10.310.10">
    <property type="entry name" value="Diaminopimelate Epimerase, Chain A, domain 1"/>
    <property type="match status" value="2"/>
</dbReference>
<evidence type="ECO:0000256" key="2">
    <source>
        <dbReference type="ARBA" id="ARBA00007529"/>
    </source>
</evidence>
<reference evidence="4" key="1">
    <citation type="journal article" date="2021" name="Nat. Commun.">
        <title>Genetic determinants of endophytism in the Arabidopsis root mycobiome.</title>
        <authorList>
            <person name="Mesny F."/>
            <person name="Miyauchi S."/>
            <person name="Thiergart T."/>
            <person name="Pickel B."/>
            <person name="Atanasova L."/>
            <person name="Karlsson M."/>
            <person name="Huettel B."/>
            <person name="Barry K.W."/>
            <person name="Haridas S."/>
            <person name="Chen C."/>
            <person name="Bauer D."/>
            <person name="Andreopoulos W."/>
            <person name="Pangilinan J."/>
            <person name="LaButti K."/>
            <person name="Riley R."/>
            <person name="Lipzen A."/>
            <person name="Clum A."/>
            <person name="Drula E."/>
            <person name="Henrissat B."/>
            <person name="Kohler A."/>
            <person name="Grigoriev I.V."/>
            <person name="Martin F.M."/>
            <person name="Hacquard S."/>
        </authorList>
    </citation>
    <scope>NUCLEOTIDE SEQUENCE</scope>
    <source>
        <strain evidence="4">MPI-SDFR-AT-0068</strain>
    </source>
</reference>
<name>A0A8K0S0V3_9HYPO</name>
<protein>
    <recommendedName>
        <fullName evidence="3">trans-L-3-hydroxyproline dehydratase</fullName>
        <ecNumber evidence="3">4.2.1.77</ecNumber>
    </recommendedName>
</protein>
<dbReference type="Proteomes" id="UP000813427">
    <property type="component" value="Unassembled WGS sequence"/>
</dbReference>
<accession>A0A8K0S0V3</accession>
<proteinExistence type="inferred from homology"/>
<dbReference type="GO" id="GO:0050346">
    <property type="term" value="F:trans-L-3-hydroxyproline dehydratase activity"/>
    <property type="evidence" value="ECO:0007669"/>
    <property type="project" value="UniProtKB-EC"/>
</dbReference>
<evidence type="ECO:0000256" key="3">
    <source>
        <dbReference type="ARBA" id="ARBA00013105"/>
    </source>
</evidence>
<dbReference type="PANTHER" id="PTHR33442">
    <property type="entry name" value="TRANS-3-HYDROXY-L-PROLINE DEHYDRATASE"/>
    <property type="match status" value="1"/>
</dbReference>
<evidence type="ECO:0000313" key="5">
    <source>
        <dbReference type="Proteomes" id="UP000813427"/>
    </source>
</evidence>
<dbReference type="InterPro" id="IPR008794">
    <property type="entry name" value="Pro_racemase_fam"/>
</dbReference>
<evidence type="ECO:0000256" key="1">
    <source>
        <dbReference type="ARBA" id="ARBA00001148"/>
    </source>
</evidence>
<comment type="catalytic activity">
    <reaction evidence="1">
        <text>trans-3-hydroxy-L-proline = 1-pyrroline-2-carboxylate + H2O</text>
        <dbReference type="Rhea" id="RHEA:10320"/>
        <dbReference type="ChEBI" id="CHEBI:15377"/>
        <dbReference type="ChEBI" id="CHEBI:39785"/>
        <dbReference type="ChEBI" id="CHEBI:57938"/>
        <dbReference type="EC" id="4.2.1.77"/>
    </reaction>
</comment>
<dbReference type="AlphaFoldDB" id="A0A8K0S0V3"/>
<organism evidence="4 5">
    <name type="scientific">Fusarium tricinctum</name>
    <dbReference type="NCBI Taxonomy" id="61284"/>
    <lineage>
        <taxon>Eukaryota</taxon>
        <taxon>Fungi</taxon>
        <taxon>Dikarya</taxon>
        <taxon>Ascomycota</taxon>
        <taxon>Pezizomycotina</taxon>
        <taxon>Sordariomycetes</taxon>
        <taxon>Hypocreomycetidae</taxon>
        <taxon>Hypocreales</taxon>
        <taxon>Nectriaceae</taxon>
        <taxon>Fusarium</taxon>
        <taxon>Fusarium tricinctum species complex</taxon>
    </lineage>
</organism>
<dbReference type="PANTHER" id="PTHR33442:SF1">
    <property type="entry name" value="TRANS-3-HYDROXY-L-PROLINE DEHYDRATASE"/>
    <property type="match status" value="1"/>
</dbReference>
<dbReference type="OrthoDB" id="6409228at2759"/>
<sequence length="196" mass="21709">MSLTQRLRLAAQQPRETLERIDMHITGEPARILYKGFPEVSGTLLEQRAQARNEHDNVRRRLMLEPRALGHFLVDTYYHDISPSGIDLSGKPLVSLDISWGGAKFVVVEAGELGFVNGLTRVDLEATGHCVKKLIAALATDRLILNQAARLTALLLRDSLYAVIITDVTTGDLPEGAMGEGVHQHLLPLFVFMMLM</sequence>